<name>A0ABQ7GY02_DUNSA</name>
<dbReference type="Proteomes" id="UP000815325">
    <property type="component" value="Unassembled WGS sequence"/>
</dbReference>
<reference evidence="1" key="1">
    <citation type="submission" date="2017-08" db="EMBL/GenBank/DDBJ databases">
        <authorList>
            <person name="Polle J.E."/>
            <person name="Barry K."/>
            <person name="Cushman J."/>
            <person name="Schmutz J."/>
            <person name="Tran D."/>
            <person name="Hathwaick L.T."/>
            <person name="Yim W.C."/>
            <person name="Jenkins J."/>
            <person name="Mckie-Krisberg Z.M."/>
            <person name="Prochnik S."/>
            <person name="Lindquist E."/>
            <person name="Dockter R.B."/>
            <person name="Adam C."/>
            <person name="Molina H."/>
            <person name="Bunkerborg J."/>
            <person name="Jin E."/>
            <person name="Buchheim M."/>
            <person name="Magnuson J."/>
        </authorList>
    </citation>
    <scope>NUCLEOTIDE SEQUENCE</scope>
    <source>
        <strain evidence="1">CCAP 19/18</strain>
    </source>
</reference>
<evidence type="ECO:0008006" key="3">
    <source>
        <dbReference type="Google" id="ProtNLM"/>
    </source>
</evidence>
<gene>
    <name evidence="1" type="ORF">DUNSADRAFT_749</name>
</gene>
<accession>A0ABQ7GY02</accession>
<keyword evidence="2" id="KW-1185">Reference proteome</keyword>
<organism evidence="1 2">
    <name type="scientific">Dunaliella salina</name>
    <name type="common">Green alga</name>
    <name type="synonym">Protococcus salinus</name>
    <dbReference type="NCBI Taxonomy" id="3046"/>
    <lineage>
        <taxon>Eukaryota</taxon>
        <taxon>Viridiplantae</taxon>
        <taxon>Chlorophyta</taxon>
        <taxon>core chlorophytes</taxon>
        <taxon>Chlorophyceae</taxon>
        <taxon>CS clade</taxon>
        <taxon>Chlamydomonadales</taxon>
        <taxon>Dunaliellaceae</taxon>
        <taxon>Dunaliella</taxon>
    </lineage>
</organism>
<comment type="caution">
    <text evidence="1">The sequence shown here is derived from an EMBL/GenBank/DDBJ whole genome shotgun (WGS) entry which is preliminary data.</text>
</comment>
<proteinExistence type="predicted"/>
<protein>
    <recommendedName>
        <fullName evidence="3">Secreted protein</fullName>
    </recommendedName>
</protein>
<evidence type="ECO:0000313" key="1">
    <source>
        <dbReference type="EMBL" id="KAF5839463.1"/>
    </source>
</evidence>
<dbReference type="EMBL" id="MU069543">
    <property type="protein sequence ID" value="KAF5839463.1"/>
    <property type="molecule type" value="Genomic_DNA"/>
</dbReference>
<evidence type="ECO:0000313" key="2">
    <source>
        <dbReference type="Proteomes" id="UP000815325"/>
    </source>
</evidence>
<sequence>MHVHEYVCIFVHLQCVALHQLADLSHLTLAETARLGSRRLRSQTPLLRSGILERRLWTRCLAGCRIDEAKCVQRDLEVREEVHCLQDAPLLRAHSDERLKRLRLQQNKRNQLFFGTHVKIGTIQRRSARPLRKHSSRHD</sequence>